<evidence type="ECO:0000313" key="12">
    <source>
        <dbReference type="Proteomes" id="UP000737171"/>
    </source>
</evidence>
<keyword evidence="12" id="KW-1185">Reference proteome</keyword>
<keyword evidence="7 8" id="KW-0408">Iron</keyword>
<protein>
    <submittedName>
        <fullName evidence="11">C-type cytochrome</fullName>
    </submittedName>
</protein>
<dbReference type="EMBL" id="JABRWJ010000009">
    <property type="protein sequence ID" value="NRF70675.1"/>
    <property type="molecule type" value="Genomic_DNA"/>
</dbReference>
<feature type="domain" description="Cytochrome c" evidence="10">
    <location>
        <begin position="63"/>
        <end position="164"/>
    </location>
</feature>
<proteinExistence type="predicted"/>
<sequence length="353" mass="37621">MKTGRIFDRTCSFTGLSAAVGAIALLGFAGAGADNLPPPATPADKVWLLGEPPAPADNLTTPARVELGKALFFDPRLSGNGTVSCASCHNPSLGWSDGLKTGIGINGTVLGRATPTVVNTAYNTQFMWDGRKKSLEDQALGPMKTPEEMKTDFSAALQLLNDRAGYRAMFHAAYPGEAISEETVAKAIAAFERTVVSKDSRFDRWVAGDRTAITAAEHRGYQVFSDPAKGNCAACHKPPNFTDNGFHNIGIAHAPGQDDEGRFKIRGVAVLKGAFKTPTLRDVELTAPYFHTGTATTLMDTVEHYARGGDDRRNLSPEVRKLNLSAAEKADLVAFMKTLTSPVKSASVPALPQ</sequence>
<evidence type="ECO:0000256" key="1">
    <source>
        <dbReference type="ARBA" id="ARBA00004418"/>
    </source>
</evidence>
<reference evidence="11 12" key="1">
    <citation type="submission" date="2020-05" db="EMBL/GenBank/DDBJ databases">
        <title>Aquincola sp. isolate from soil.</title>
        <authorList>
            <person name="Han J."/>
            <person name="Kim D.-U."/>
        </authorList>
    </citation>
    <scope>NUCLEOTIDE SEQUENCE [LARGE SCALE GENOMIC DNA]</scope>
    <source>
        <strain evidence="11 12">S2</strain>
    </source>
</reference>
<gene>
    <name evidence="11" type="ORF">HLB44_27085</name>
</gene>
<dbReference type="InterPro" id="IPR004852">
    <property type="entry name" value="Di-haem_cyt_c_peroxidsae"/>
</dbReference>
<comment type="subcellular location">
    <subcellularLocation>
        <location evidence="1">Periplasm</location>
    </subcellularLocation>
</comment>
<evidence type="ECO:0000256" key="3">
    <source>
        <dbReference type="ARBA" id="ARBA00022723"/>
    </source>
</evidence>
<evidence type="ECO:0000256" key="2">
    <source>
        <dbReference type="ARBA" id="ARBA00022617"/>
    </source>
</evidence>
<dbReference type="PIRSF" id="PIRSF000294">
    <property type="entry name" value="Cytochrome-c_peroxidase"/>
    <property type="match status" value="1"/>
</dbReference>
<keyword evidence="6" id="KW-0560">Oxidoreductase</keyword>
<keyword evidence="2 8" id="KW-0349">Heme</keyword>
<feature type="domain" description="Cytochrome c" evidence="10">
    <location>
        <begin position="215"/>
        <end position="340"/>
    </location>
</feature>
<evidence type="ECO:0000259" key="10">
    <source>
        <dbReference type="PROSITE" id="PS51007"/>
    </source>
</evidence>
<dbReference type="Gene3D" id="1.10.760.10">
    <property type="entry name" value="Cytochrome c-like domain"/>
    <property type="match status" value="2"/>
</dbReference>
<dbReference type="PANTHER" id="PTHR30600:SF10">
    <property type="entry name" value="BLL6722 PROTEIN"/>
    <property type="match status" value="1"/>
</dbReference>
<evidence type="ECO:0000256" key="4">
    <source>
        <dbReference type="ARBA" id="ARBA00022729"/>
    </source>
</evidence>
<dbReference type="InterPro" id="IPR026259">
    <property type="entry name" value="MauG/Cytc_peroxidase"/>
</dbReference>
<dbReference type="InterPro" id="IPR009056">
    <property type="entry name" value="Cyt_c-like_dom"/>
</dbReference>
<evidence type="ECO:0000256" key="5">
    <source>
        <dbReference type="ARBA" id="ARBA00022764"/>
    </source>
</evidence>
<evidence type="ECO:0000256" key="9">
    <source>
        <dbReference type="SAM" id="SignalP"/>
    </source>
</evidence>
<dbReference type="PANTHER" id="PTHR30600">
    <property type="entry name" value="CYTOCHROME C PEROXIDASE-RELATED"/>
    <property type="match status" value="1"/>
</dbReference>
<feature type="chain" id="PRO_5046168417" evidence="9">
    <location>
        <begin position="34"/>
        <end position="353"/>
    </location>
</feature>
<dbReference type="InterPro" id="IPR036909">
    <property type="entry name" value="Cyt_c-like_dom_sf"/>
</dbReference>
<keyword evidence="4 9" id="KW-0732">Signal</keyword>
<dbReference type="PROSITE" id="PS51007">
    <property type="entry name" value="CYTC"/>
    <property type="match status" value="2"/>
</dbReference>
<evidence type="ECO:0000256" key="7">
    <source>
        <dbReference type="ARBA" id="ARBA00023004"/>
    </source>
</evidence>
<dbReference type="SUPFAM" id="SSF46626">
    <property type="entry name" value="Cytochrome c"/>
    <property type="match status" value="2"/>
</dbReference>
<accession>A0ABX2EQ60</accession>
<comment type="caution">
    <text evidence="11">The sequence shown here is derived from an EMBL/GenBank/DDBJ whole genome shotgun (WGS) entry which is preliminary data.</text>
</comment>
<dbReference type="Proteomes" id="UP000737171">
    <property type="component" value="Unassembled WGS sequence"/>
</dbReference>
<organism evidence="11 12">
    <name type="scientific">Pseudaquabacterium terrae</name>
    <dbReference type="NCBI Taxonomy" id="2732868"/>
    <lineage>
        <taxon>Bacteria</taxon>
        <taxon>Pseudomonadati</taxon>
        <taxon>Pseudomonadota</taxon>
        <taxon>Betaproteobacteria</taxon>
        <taxon>Burkholderiales</taxon>
        <taxon>Sphaerotilaceae</taxon>
        <taxon>Pseudaquabacterium</taxon>
    </lineage>
</organism>
<evidence type="ECO:0000313" key="11">
    <source>
        <dbReference type="EMBL" id="NRF70675.1"/>
    </source>
</evidence>
<dbReference type="RefSeq" id="WP_173130267.1">
    <property type="nucleotide sequence ID" value="NZ_JABRWJ010000009.1"/>
</dbReference>
<keyword evidence="3 8" id="KW-0479">Metal-binding</keyword>
<feature type="signal peptide" evidence="9">
    <location>
        <begin position="1"/>
        <end position="33"/>
    </location>
</feature>
<dbReference type="Pfam" id="PF03150">
    <property type="entry name" value="CCP_MauG"/>
    <property type="match status" value="1"/>
</dbReference>
<evidence type="ECO:0000256" key="6">
    <source>
        <dbReference type="ARBA" id="ARBA00023002"/>
    </source>
</evidence>
<keyword evidence="5" id="KW-0574">Periplasm</keyword>
<name>A0ABX2EQ60_9BURK</name>
<evidence type="ECO:0000256" key="8">
    <source>
        <dbReference type="PROSITE-ProRule" id="PRU00433"/>
    </source>
</evidence>
<dbReference type="InterPro" id="IPR051395">
    <property type="entry name" value="Cytochrome_c_Peroxidase/MauG"/>
</dbReference>